<organism evidence="2 3">
    <name type="scientific">Candidatus Saganbacteria bacterium</name>
    <dbReference type="NCBI Taxonomy" id="2575572"/>
    <lineage>
        <taxon>Bacteria</taxon>
        <taxon>Bacillati</taxon>
        <taxon>Saganbacteria</taxon>
    </lineage>
</organism>
<dbReference type="Proteomes" id="UP000808761">
    <property type="component" value="Unassembled WGS sequence"/>
</dbReference>
<protein>
    <submittedName>
        <fullName evidence="2">Succinate dehydrogenase/fumarate reductase flavoprotein subunit</fullName>
    </submittedName>
</protein>
<dbReference type="InterPro" id="IPR037099">
    <property type="entry name" value="Fum_R/Succ_DH_flav-like_C_sf"/>
</dbReference>
<dbReference type="Pfam" id="PF02910">
    <property type="entry name" value="Succ_DH_flav_C"/>
    <property type="match status" value="1"/>
</dbReference>
<dbReference type="EMBL" id="JACRKR010000145">
    <property type="protein sequence ID" value="MBI5078965.1"/>
    <property type="molecule type" value="Genomic_DNA"/>
</dbReference>
<dbReference type="InterPro" id="IPR015939">
    <property type="entry name" value="Fum_Rdtase/Succ_DH_flav-like_C"/>
</dbReference>
<evidence type="ECO:0000313" key="2">
    <source>
        <dbReference type="EMBL" id="MBI5078965.1"/>
    </source>
</evidence>
<dbReference type="AlphaFoldDB" id="A0A9D6YXW4"/>
<evidence type="ECO:0000259" key="1">
    <source>
        <dbReference type="Pfam" id="PF02910"/>
    </source>
</evidence>
<feature type="domain" description="Fumarate reductase/succinate dehydrogenase flavoprotein-like C-terminal" evidence="1">
    <location>
        <begin position="14"/>
        <end position="64"/>
    </location>
</feature>
<dbReference type="InterPro" id="IPR030664">
    <property type="entry name" value="SdhA/FrdA/AprA"/>
</dbReference>
<accession>A0A9D6YXW4</accession>
<feature type="non-terminal residue" evidence="2">
    <location>
        <position position="1"/>
    </location>
</feature>
<dbReference type="PANTHER" id="PTHR11632:SF51">
    <property type="entry name" value="SUCCINATE DEHYDROGENASE [UBIQUINONE] FLAVOPROTEIN SUBUNIT, MITOCHONDRIAL"/>
    <property type="match status" value="1"/>
</dbReference>
<name>A0A9D6YXW4_UNCSA</name>
<dbReference type="GO" id="GO:0016491">
    <property type="term" value="F:oxidoreductase activity"/>
    <property type="evidence" value="ECO:0007669"/>
    <property type="project" value="InterPro"/>
</dbReference>
<proteinExistence type="predicted"/>
<dbReference type="Gene3D" id="1.20.58.100">
    <property type="entry name" value="Fumarate reductase/succinate dehydrogenase flavoprotein-like, C-terminal domain"/>
    <property type="match status" value="1"/>
</dbReference>
<sequence length="69" mass="7931">KIELLEKQLGFDPVSAGELELKNMLLAARLIARAALERTESRGAHYRTDYPAPDDLNWKKHLIYNKLKP</sequence>
<dbReference type="SUPFAM" id="SSF46977">
    <property type="entry name" value="Succinate dehydrogenase/fumarate reductase flavoprotein C-terminal domain"/>
    <property type="match status" value="1"/>
</dbReference>
<reference evidence="2" key="1">
    <citation type="submission" date="2020-07" db="EMBL/GenBank/DDBJ databases">
        <title>Huge and variable diversity of episymbiotic CPR bacteria and DPANN archaea in groundwater ecosystems.</title>
        <authorList>
            <person name="He C.Y."/>
            <person name="Keren R."/>
            <person name="Whittaker M."/>
            <person name="Farag I.F."/>
            <person name="Doudna J."/>
            <person name="Cate J.H.D."/>
            <person name="Banfield J.F."/>
        </authorList>
    </citation>
    <scope>NUCLEOTIDE SEQUENCE</scope>
    <source>
        <strain evidence="2">NC_groundwater_1860_Pr3_B-0.1um_51_7</strain>
    </source>
</reference>
<evidence type="ECO:0000313" key="3">
    <source>
        <dbReference type="Proteomes" id="UP000808761"/>
    </source>
</evidence>
<comment type="caution">
    <text evidence="2">The sequence shown here is derived from an EMBL/GenBank/DDBJ whole genome shotgun (WGS) entry which is preliminary data.</text>
</comment>
<dbReference type="PANTHER" id="PTHR11632">
    <property type="entry name" value="SUCCINATE DEHYDROGENASE 2 FLAVOPROTEIN SUBUNIT"/>
    <property type="match status" value="1"/>
</dbReference>
<gene>
    <name evidence="2" type="ORF">HZB08_02980</name>
</gene>